<dbReference type="Pfam" id="PF03033">
    <property type="entry name" value="Glyco_transf_28"/>
    <property type="match status" value="1"/>
</dbReference>
<dbReference type="SUPFAM" id="SSF53756">
    <property type="entry name" value="UDP-Glycosyltransferase/glycogen phosphorylase"/>
    <property type="match status" value="1"/>
</dbReference>
<sequence>MVSSSRSVSVVVAGGGTAGHIEPALAVADAVRALQPDAAVTALGTPKGLEGRLVPERGYPLEMIPPVPLPRKPGKDLAKLPFTLTGAVRRTRKVLRETGADVVVGFGGYVALPAYLAARSMGLPIVIHEANASAGVANKVGAKLATKVFAAVPGSGVAAEVVGIPVRGAITGLDRAALRAEARAHFGLPADGPVVLVFGGSQGAVRLNDGVVGAARDFADAGIGVLHAYGPKNSVHVDVPGYVAVPYLSRMDLAYAAADLAVCRSGAMTVAEVAAVGLPAVYVPLAHGNGEQALNARPVVAAGGGLLVDDADFTADLVRESVIPLATDAERLAAMSAAAGGTGHRDAAGTVAAAALALAQERRKS</sequence>
<comment type="subcellular location">
    <subcellularLocation>
        <location evidence="10">Cell membrane</location>
        <topology evidence="10">Peripheral membrane protein</topology>
        <orientation evidence="10">Cytoplasmic side</orientation>
    </subcellularLocation>
</comment>
<dbReference type="GO" id="GO:0050511">
    <property type="term" value="F:undecaprenyldiphospho-muramoylpentapeptide beta-N-acetylglucosaminyltransferase activity"/>
    <property type="evidence" value="ECO:0007669"/>
    <property type="project" value="UniProtKB-UniRule"/>
</dbReference>
<dbReference type="InterPro" id="IPR004276">
    <property type="entry name" value="GlycoTrans_28_N"/>
</dbReference>
<dbReference type="PANTHER" id="PTHR21015:SF22">
    <property type="entry name" value="GLYCOSYLTRANSFERASE"/>
    <property type="match status" value="1"/>
</dbReference>
<keyword evidence="8 10" id="KW-0131">Cell cycle</keyword>
<organism evidence="13 14">
    <name type="scientific">Tsukamurella sputi</name>
    <dbReference type="NCBI Taxonomy" id="2591848"/>
    <lineage>
        <taxon>Bacteria</taxon>
        <taxon>Bacillati</taxon>
        <taxon>Actinomycetota</taxon>
        <taxon>Actinomycetes</taxon>
        <taxon>Mycobacteriales</taxon>
        <taxon>Tsukamurellaceae</taxon>
        <taxon>Tsukamurella</taxon>
    </lineage>
</organism>
<keyword evidence="4 10" id="KW-0808">Transferase</keyword>
<evidence type="ECO:0000256" key="6">
    <source>
        <dbReference type="ARBA" id="ARBA00022984"/>
    </source>
</evidence>
<keyword evidence="9 10" id="KW-0961">Cell wall biogenesis/degradation</keyword>
<feature type="domain" description="Glycosyl transferase family 28 C-terminal" evidence="12">
    <location>
        <begin position="194"/>
        <end position="348"/>
    </location>
</feature>
<comment type="function">
    <text evidence="10">Cell wall formation. Catalyzes the transfer of a GlcNAc subunit on undecaprenyl-pyrophosphoryl-MurNAc-pentapeptide (lipid intermediate I) to form undecaprenyl-pyrophosphoryl-MurNAc-(pentapeptide)GlcNAc (lipid intermediate II).</text>
</comment>
<evidence type="ECO:0000256" key="3">
    <source>
        <dbReference type="ARBA" id="ARBA00022676"/>
    </source>
</evidence>
<dbReference type="GO" id="GO:0071555">
    <property type="term" value="P:cell wall organization"/>
    <property type="evidence" value="ECO:0007669"/>
    <property type="project" value="UniProtKB-KW"/>
</dbReference>
<reference evidence="13 14" key="1">
    <citation type="submission" date="2019-08" db="EMBL/GenBank/DDBJ databases">
        <title>Tsukamurella conjunctivitidis sp. nov., Tsukamurella assacharolytica sp. nov. and Tsukamurella sputae sp. nov. isolated from patients with conjunctivitis, bacteraemia (lymphoma) and respiratory infection (sputum) in Hong Kong.</title>
        <authorList>
            <person name="Fok K.M.N."/>
            <person name="Fong J.Y.H."/>
        </authorList>
    </citation>
    <scope>NUCLEOTIDE SEQUENCE [LARGE SCALE GENOMIC DNA]</scope>
    <source>
        <strain evidence="13 14">HKU70</strain>
    </source>
</reference>
<dbReference type="HAMAP" id="MF_00033">
    <property type="entry name" value="MurG"/>
    <property type="match status" value="1"/>
</dbReference>
<keyword evidence="5 10" id="KW-0133">Cell shape</keyword>
<feature type="domain" description="Glycosyltransferase family 28 N-terminal" evidence="11">
    <location>
        <begin position="10"/>
        <end position="149"/>
    </location>
</feature>
<keyword evidence="7 10" id="KW-0472">Membrane</keyword>
<evidence type="ECO:0000256" key="7">
    <source>
        <dbReference type="ARBA" id="ARBA00023136"/>
    </source>
</evidence>
<evidence type="ECO:0000256" key="4">
    <source>
        <dbReference type="ARBA" id="ARBA00022679"/>
    </source>
</evidence>
<dbReference type="EMBL" id="VIGV01000001">
    <property type="protein sequence ID" value="TWS25847.1"/>
    <property type="molecule type" value="Genomic_DNA"/>
</dbReference>
<dbReference type="GO" id="GO:0005886">
    <property type="term" value="C:plasma membrane"/>
    <property type="evidence" value="ECO:0007669"/>
    <property type="project" value="UniProtKB-SubCell"/>
</dbReference>
<evidence type="ECO:0000256" key="5">
    <source>
        <dbReference type="ARBA" id="ARBA00022960"/>
    </source>
</evidence>
<evidence type="ECO:0000313" key="14">
    <source>
        <dbReference type="Proteomes" id="UP000319792"/>
    </source>
</evidence>
<comment type="caution">
    <text evidence="10">Lacks conserved residue(s) required for the propagation of feature annotation.</text>
</comment>
<dbReference type="CDD" id="cd03785">
    <property type="entry name" value="GT28_MurG"/>
    <property type="match status" value="1"/>
</dbReference>
<accession>A0A5C5RS18</accession>
<dbReference type="GO" id="GO:0005975">
    <property type="term" value="P:carbohydrate metabolic process"/>
    <property type="evidence" value="ECO:0007669"/>
    <property type="project" value="InterPro"/>
</dbReference>
<keyword evidence="2 10" id="KW-0132">Cell division</keyword>
<dbReference type="Proteomes" id="UP000319792">
    <property type="component" value="Unassembled WGS sequence"/>
</dbReference>
<feature type="binding site" evidence="10">
    <location>
        <begin position="17"/>
        <end position="19"/>
    </location>
    <ligand>
        <name>UDP-N-acetyl-alpha-D-glucosamine</name>
        <dbReference type="ChEBI" id="CHEBI:57705"/>
    </ligand>
</feature>
<dbReference type="EC" id="2.4.1.227" evidence="10"/>
<protein>
    <recommendedName>
        <fullName evidence="10">UDP-N-acetylglucosamine--N-acetylmuramyl-(pentapeptide) pyrophosphoryl-undecaprenol N-acetylglucosamine transferase</fullName>
        <ecNumber evidence="10">2.4.1.227</ecNumber>
    </recommendedName>
    <alternativeName>
        <fullName evidence="10">Undecaprenyl-PP-MurNAc-pentapeptide-UDPGlcNAc GlcNAc transferase</fullName>
    </alternativeName>
</protein>
<dbReference type="GO" id="GO:0009252">
    <property type="term" value="P:peptidoglycan biosynthetic process"/>
    <property type="evidence" value="ECO:0007669"/>
    <property type="project" value="UniProtKB-UniRule"/>
</dbReference>
<evidence type="ECO:0000256" key="1">
    <source>
        <dbReference type="ARBA" id="ARBA00022475"/>
    </source>
</evidence>
<evidence type="ECO:0000256" key="2">
    <source>
        <dbReference type="ARBA" id="ARBA00022618"/>
    </source>
</evidence>
<dbReference type="Gene3D" id="3.40.50.2000">
    <property type="entry name" value="Glycogen Phosphorylase B"/>
    <property type="match status" value="2"/>
</dbReference>
<dbReference type="GO" id="GO:0051991">
    <property type="term" value="F:UDP-N-acetyl-D-glucosamine:N-acetylmuramoyl-L-alanyl-D-glutamyl-meso-2,6-diaminopimelyl-D-alanyl-D-alanine-diphosphoundecaprenol 4-beta-N-acetylglucosaminlytransferase activity"/>
    <property type="evidence" value="ECO:0007669"/>
    <property type="project" value="RHEA"/>
</dbReference>
<gene>
    <name evidence="10 13" type="primary">murG</name>
    <name evidence="13" type="ORF">FK268_00825</name>
</gene>
<dbReference type="GO" id="GO:0008360">
    <property type="term" value="P:regulation of cell shape"/>
    <property type="evidence" value="ECO:0007669"/>
    <property type="project" value="UniProtKB-KW"/>
</dbReference>
<proteinExistence type="inferred from homology"/>
<keyword evidence="3 10" id="KW-0328">Glycosyltransferase</keyword>
<dbReference type="PANTHER" id="PTHR21015">
    <property type="entry name" value="UDP-N-ACETYLGLUCOSAMINE--N-ACETYLMURAMYL-(PENTAPEPTIDE) PYROPHOSPHORYL-UNDECAPRENOL N-ACETYLGLUCOSAMINE TRANSFERASE 1"/>
    <property type="match status" value="1"/>
</dbReference>
<dbReference type="AlphaFoldDB" id="A0A5C5RS18"/>
<comment type="pathway">
    <text evidence="10">Cell wall biogenesis; peptidoglycan biosynthesis.</text>
</comment>
<name>A0A5C5RS18_9ACTN</name>
<dbReference type="Pfam" id="PF04101">
    <property type="entry name" value="Glyco_tran_28_C"/>
    <property type="match status" value="1"/>
</dbReference>
<dbReference type="InterPro" id="IPR006009">
    <property type="entry name" value="GlcNAc_MurG"/>
</dbReference>
<dbReference type="GO" id="GO:0051301">
    <property type="term" value="P:cell division"/>
    <property type="evidence" value="ECO:0007669"/>
    <property type="project" value="UniProtKB-KW"/>
</dbReference>
<evidence type="ECO:0000256" key="9">
    <source>
        <dbReference type="ARBA" id="ARBA00023316"/>
    </source>
</evidence>
<dbReference type="InterPro" id="IPR007235">
    <property type="entry name" value="Glyco_trans_28_C"/>
</dbReference>
<dbReference type="RefSeq" id="WP_146430244.1">
    <property type="nucleotide sequence ID" value="NZ_VIGV01000001.1"/>
</dbReference>
<dbReference type="UniPathway" id="UPA00219"/>
<evidence type="ECO:0000256" key="8">
    <source>
        <dbReference type="ARBA" id="ARBA00023306"/>
    </source>
</evidence>
<keyword evidence="1 10" id="KW-1003">Cell membrane</keyword>
<keyword evidence="14" id="KW-1185">Reference proteome</keyword>
<feature type="binding site" evidence="10">
    <location>
        <position position="131"/>
    </location>
    <ligand>
        <name>UDP-N-acetyl-alpha-D-glucosamine</name>
        <dbReference type="ChEBI" id="CHEBI:57705"/>
    </ligand>
</feature>
<dbReference type="OrthoDB" id="9808936at2"/>
<feature type="binding site" evidence="10">
    <location>
        <position position="292"/>
    </location>
    <ligand>
        <name>UDP-N-acetyl-alpha-D-glucosamine</name>
        <dbReference type="ChEBI" id="CHEBI:57705"/>
    </ligand>
</feature>
<evidence type="ECO:0000259" key="12">
    <source>
        <dbReference type="Pfam" id="PF04101"/>
    </source>
</evidence>
<evidence type="ECO:0000256" key="10">
    <source>
        <dbReference type="HAMAP-Rule" id="MF_00033"/>
    </source>
</evidence>
<evidence type="ECO:0000313" key="13">
    <source>
        <dbReference type="EMBL" id="TWS25847.1"/>
    </source>
</evidence>
<comment type="catalytic activity">
    <reaction evidence="10">
        <text>di-trans,octa-cis-undecaprenyl diphospho-N-acetyl-alpha-D-muramoyl-L-alanyl-D-glutamyl-meso-2,6-diaminopimeloyl-D-alanyl-D-alanine + UDP-N-acetyl-alpha-D-glucosamine = di-trans,octa-cis-undecaprenyl diphospho-[N-acetyl-alpha-D-glucosaminyl-(1-&gt;4)]-N-acetyl-alpha-D-muramoyl-L-alanyl-D-glutamyl-meso-2,6-diaminopimeloyl-D-alanyl-D-alanine + UDP + H(+)</text>
        <dbReference type="Rhea" id="RHEA:31227"/>
        <dbReference type="ChEBI" id="CHEBI:15378"/>
        <dbReference type="ChEBI" id="CHEBI:57705"/>
        <dbReference type="ChEBI" id="CHEBI:58223"/>
        <dbReference type="ChEBI" id="CHEBI:61387"/>
        <dbReference type="ChEBI" id="CHEBI:61388"/>
        <dbReference type="EC" id="2.4.1.227"/>
    </reaction>
</comment>
<feature type="binding site" evidence="10">
    <location>
        <position position="167"/>
    </location>
    <ligand>
        <name>UDP-N-acetyl-alpha-D-glucosamine</name>
        <dbReference type="ChEBI" id="CHEBI:57705"/>
    </ligand>
</feature>
<feature type="binding site" evidence="10">
    <location>
        <position position="201"/>
    </location>
    <ligand>
        <name>UDP-N-acetyl-alpha-D-glucosamine</name>
        <dbReference type="ChEBI" id="CHEBI:57705"/>
    </ligand>
</feature>
<comment type="similarity">
    <text evidence="10">Belongs to the glycosyltransferase 28 family. MurG subfamily.</text>
</comment>
<keyword evidence="6 10" id="KW-0573">Peptidoglycan synthesis</keyword>
<comment type="caution">
    <text evidence="13">The sequence shown here is derived from an EMBL/GenBank/DDBJ whole genome shotgun (WGS) entry which is preliminary data.</text>
</comment>
<dbReference type="NCBIfam" id="TIGR01133">
    <property type="entry name" value="murG"/>
    <property type="match status" value="1"/>
</dbReference>
<evidence type="ECO:0000259" key="11">
    <source>
        <dbReference type="Pfam" id="PF03033"/>
    </source>
</evidence>